<feature type="transmembrane region" description="Helical" evidence="1">
    <location>
        <begin position="105"/>
        <end position="130"/>
    </location>
</feature>
<organism evidence="2 3">
    <name type="scientific">Heyndrickxia ginsengihumi</name>
    <dbReference type="NCBI Taxonomy" id="363870"/>
    <lineage>
        <taxon>Bacteria</taxon>
        <taxon>Bacillati</taxon>
        <taxon>Bacillota</taxon>
        <taxon>Bacilli</taxon>
        <taxon>Bacillales</taxon>
        <taxon>Bacillaceae</taxon>
        <taxon>Heyndrickxia</taxon>
    </lineage>
</organism>
<evidence type="ECO:0000313" key="2">
    <source>
        <dbReference type="EMBL" id="KHD84091.1"/>
    </source>
</evidence>
<dbReference type="OrthoDB" id="2381462at2"/>
<sequence>MLLYFPNKFDENEWTILIVILFNLLILMLLPKKIPKEITPLIALLSISYPKIMDHSMAVKPYNLYNLTDSGKYELFDLALYAVYPAFGYLFVYFLEYVNVSRVLLVVYIVAWSIIGVAVEYLFVILHVFIYTGWKLIYSLPIYLIVIAITYVFYQIATYYHKKESNNQS</sequence>
<feature type="transmembrane region" description="Helical" evidence="1">
    <location>
        <begin position="14"/>
        <end position="31"/>
    </location>
</feature>
<dbReference type="Proteomes" id="UP000030588">
    <property type="component" value="Unassembled WGS sequence"/>
</dbReference>
<dbReference type="RefSeq" id="WP_035356285.1">
    <property type="nucleotide sequence ID" value="NZ_JAMAUG010000009.1"/>
</dbReference>
<evidence type="ECO:0000256" key="1">
    <source>
        <dbReference type="SAM" id="Phobius"/>
    </source>
</evidence>
<keyword evidence="1" id="KW-0812">Transmembrane</keyword>
<proteinExistence type="predicted"/>
<accession>A0A0A6V923</accession>
<evidence type="ECO:0000313" key="3">
    <source>
        <dbReference type="Proteomes" id="UP000030588"/>
    </source>
</evidence>
<feature type="transmembrane region" description="Helical" evidence="1">
    <location>
        <begin position="78"/>
        <end position="98"/>
    </location>
</feature>
<comment type="caution">
    <text evidence="2">The sequence shown here is derived from an EMBL/GenBank/DDBJ whole genome shotgun (WGS) entry which is preliminary data.</text>
</comment>
<reference evidence="2 3" key="1">
    <citation type="submission" date="2014-10" db="EMBL/GenBank/DDBJ databases">
        <title>Draft genome of phytase producing Bacillus ginsengihumi strain M2.11.</title>
        <authorList>
            <person name="Toymentseva A."/>
            <person name="Boulygina E.A."/>
            <person name="Kazakov S.V."/>
            <person name="Kayumov I."/>
            <person name="Suleimanova A.D."/>
            <person name="Mardanova A.M."/>
            <person name="Maria S.N."/>
            <person name="Sergey M.Y."/>
            <person name="Sharipova M.R."/>
        </authorList>
    </citation>
    <scope>NUCLEOTIDE SEQUENCE [LARGE SCALE GENOMIC DNA]</scope>
    <source>
        <strain evidence="2 3">M2.11</strain>
    </source>
</reference>
<keyword evidence="1" id="KW-1133">Transmembrane helix</keyword>
<dbReference type="EMBL" id="JRUN01000106">
    <property type="protein sequence ID" value="KHD84091.1"/>
    <property type="molecule type" value="Genomic_DNA"/>
</dbReference>
<feature type="transmembrane region" description="Helical" evidence="1">
    <location>
        <begin position="136"/>
        <end position="154"/>
    </location>
</feature>
<dbReference type="AlphaFoldDB" id="A0A0A6V923"/>
<name>A0A0A6V923_9BACI</name>
<keyword evidence="1" id="KW-0472">Membrane</keyword>
<gene>
    <name evidence="2" type="ORF">NG54_17765</name>
</gene>
<protein>
    <submittedName>
        <fullName evidence="2">Uncharacterized protein</fullName>
    </submittedName>
</protein>